<dbReference type="Proteomes" id="UP000750334">
    <property type="component" value="Unassembled WGS sequence"/>
</dbReference>
<evidence type="ECO:0000313" key="9">
    <source>
        <dbReference type="EMBL" id="KAG0672343.1"/>
    </source>
</evidence>
<evidence type="ECO:0000256" key="1">
    <source>
        <dbReference type="ARBA" id="ARBA00004123"/>
    </source>
</evidence>
<keyword evidence="6" id="KW-0963">Cytoplasm</keyword>
<sequence length="302" mass="33865">MASTSHNPAILLKRTLSLADPSGFMVCYDSMAQTSSLLINEIIHNISGSSDPNITYIAFETVNKPSYATNFVDVNDIGFTKVIETVQSLLPLANQTSRSKNLIIVDSLNHIPLSHLSSFITSLVAPHITLLSTYHKDLLSNIPTHSLDNYPNAETLLQFMATSIFDIDPLLNNSTLDETELRYSLDKFHIPKGLNRSQFKITFTNRRRSGRSLIHDLVVDAKKHTYDLYEDVAEEATEETPEMLQGLTTFNLSTSAKQKEAKDQVALPFLEAQSEFAGGTAIVYEYEKDDDYDEEDPYEDPF</sequence>
<keyword evidence="10" id="KW-1185">Reference proteome</keyword>
<evidence type="ECO:0000256" key="3">
    <source>
        <dbReference type="ARBA" id="ARBA00005043"/>
    </source>
</evidence>
<evidence type="ECO:0000256" key="8">
    <source>
        <dbReference type="ARBA" id="ARBA00023242"/>
    </source>
</evidence>
<comment type="similarity">
    <text evidence="4">Belongs to the ELP5 family.</text>
</comment>
<proteinExistence type="inferred from homology"/>
<dbReference type="CDD" id="cd19496">
    <property type="entry name" value="Elp5"/>
    <property type="match status" value="1"/>
</dbReference>
<protein>
    <recommendedName>
        <fullName evidence="5">Elongator complex protein 5</fullName>
    </recommendedName>
</protein>
<accession>A0A9P6WFM6</accession>
<dbReference type="OrthoDB" id="166907at2759"/>
<dbReference type="AlphaFoldDB" id="A0A9P6WFM6"/>
<dbReference type="Gene3D" id="3.40.50.300">
    <property type="entry name" value="P-loop containing nucleotide triphosphate hydrolases"/>
    <property type="match status" value="1"/>
</dbReference>
<dbReference type="Pfam" id="PF10483">
    <property type="entry name" value="Elong_Iki1"/>
    <property type="match status" value="1"/>
</dbReference>
<dbReference type="PANTHER" id="PTHR15641">
    <property type="entry name" value="ELONGATOR COMPLEX PROTEIN 5"/>
    <property type="match status" value="1"/>
</dbReference>
<dbReference type="GO" id="GO:0005634">
    <property type="term" value="C:nucleus"/>
    <property type="evidence" value="ECO:0007669"/>
    <property type="project" value="UniProtKB-SubCell"/>
</dbReference>
<dbReference type="InterPro" id="IPR027417">
    <property type="entry name" value="P-loop_NTPase"/>
</dbReference>
<organism evidence="9 10">
    <name type="scientific">Maudiozyma exigua</name>
    <name type="common">Yeast</name>
    <name type="synonym">Kazachstania exigua</name>
    <dbReference type="NCBI Taxonomy" id="34358"/>
    <lineage>
        <taxon>Eukaryota</taxon>
        <taxon>Fungi</taxon>
        <taxon>Dikarya</taxon>
        <taxon>Ascomycota</taxon>
        <taxon>Saccharomycotina</taxon>
        <taxon>Saccharomycetes</taxon>
        <taxon>Saccharomycetales</taxon>
        <taxon>Saccharomycetaceae</taxon>
        <taxon>Maudiozyma</taxon>
    </lineage>
</organism>
<comment type="subcellular location">
    <subcellularLocation>
        <location evidence="2">Cytoplasm</location>
    </subcellularLocation>
    <subcellularLocation>
        <location evidence="1">Nucleus</location>
    </subcellularLocation>
</comment>
<evidence type="ECO:0000256" key="6">
    <source>
        <dbReference type="ARBA" id="ARBA00022490"/>
    </source>
</evidence>
<gene>
    <name evidence="9" type="ORF">C6P45_003027</name>
</gene>
<dbReference type="InterPro" id="IPR019519">
    <property type="entry name" value="Elp5"/>
</dbReference>
<dbReference type="GO" id="GO:0033588">
    <property type="term" value="C:elongator holoenzyme complex"/>
    <property type="evidence" value="ECO:0007669"/>
    <property type="project" value="InterPro"/>
</dbReference>
<keyword evidence="8" id="KW-0539">Nucleus</keyword>
<reference evidence="9 10" key="1">
    <citation type="submission" date="2020-11" db="EMBL/GenBank/DDBJ databases">
        <title>Kefir isolates.</title>
        <authorList>
            <person name="Marcisauskas S."/>
            <person name="Kim Y."/>
            <person name="Blasche S."/>
        </authorList>
    </citation>
    <scope>NUCLEOTIDE SEQUENCE [LARGE SCALE GENOMIC DNA]</scope>
    <source>
        <strain evidence="9 10">OG2</strain>
    </source>
</reference>
<comment type="pathway">
    <text evidence="3">tRNA modification; 5-methoxycarbonylmethyl-2-thiouridine-tRNA biosynthesis.</text>
</comment>
<evidence type="ECO:0000256" key="2">
    <source>
        <dbReference type="ARBA" id="ARBA00004496"/>
    </source>
</evidence>
<dbReference type="GO" id="GO:0000049">
    <property type="term" value="F:tRNA binding"/>
    <property type="evidence" value="ECO:0007669"/>
    <property type="project" value="TreeGrafter"/>
</dbReference>
<evidence type="ECO:0000256" key="7">
    <source>
        <dbReference type="ARBA" id="ARBA00022694"/>
    </source>
</evidence>
<evidence type="ECO:0000313" key="10">
    <source>
        <dbReference type="Proteomes" id="UP000750334"/>
    </source>
</evidence>
<dbReference type="GO" id="GO:0002098">
    <property type="term" value="P:tRNA wobble uridine modification"/>
    <property type="evidence" value="ECO:0007669"/>
    <property type="project" value="InterPro"/>
</dbReference>
<evidence type="ECO:0000256" key="4">
    <source>
        <dbReference type="ARBA" id="ARBA00009567"/>
    </source>
</evidence>
<dbReference type="GO" id="GO:0005829">
    <property type="term" value="C:cytosol"/>
    <property type="evidence" value="ECO:0007669"/>
    <property type="project" value="TreeGrafter"/>
</dbReference>
<comment type="caution">
    <text evidence="9">The sequence shown here is derived from an EMBL/GenBank/DDBJ whole genome shotgun (WGS) entry which is preliminary data.</text>
</comment>
<evidence type="ECO:0000256" key="5">
    <source>
        <dbReference type="ARBA" id="ARBA00020264"/>
    </source>
</evidence>
<name>A0A9P6WFM6_MAUEX</name>
<dbReference type="EMBL" id="PUHR01000003">
    <property type="protein sequence ID" value="KAG0672343.1"/>
    <property type="molecule type" value="Genomic_DNA"/>
</dbReference>
<dbReference type="PANTHER" id="PTHR15641:SF1">
    <property type="entry name" value="ELONGATOR COMPLEX PROTEIN 5"/>
    <property type="match status" value="1"/>
</dbReference>
<keyword evidence="7" id="KW-0819">tRNA processing</keyword>